<dbReference type="SUPFAM" id="SSF48452">
    <property type="entry name" value="TPR-like"/>
    <property type="match status" value="2"/>
</dbReference>
<dbReference type="Pfam" id="PF13424">
    <property type="entry name" value="TPR_12"/>
    <property type="match status" value="2"/>
</dbReference>
<dbReference type="PANTHER" id="PTHR43289">
    <property type="entry name" value="MITOGEN-ACTIVATED PROTEIN KINASE KINASE KINASE 20-RELATED"/>
    <property type="match status" value="1"/>
</dbReference>
<dbReference type="PANTHER" id="PTHR43289:SF6">
    <property type="entry name" value="SERINE_THREONINE-PROTEIN KINASE NEKL-3"/>
    <property type="match status" value="1"/>
</dbReference>
<dbReference type="Gene3D" id="3.30.200.20">
    <property type="entry name" value="Phosphorylase Kinase, domain 1"/>
    <property type="match status" value="1"/>
</dbReference>
<evidence type="ECO:0000313" key="9">
    <source>
        <dbReference type="EMBL" id="MDC0716394.1"/>
    </source>
</evidence>
<dbReference type="InterPro" id="IPR011009">
    <property type="entry name" value="Kinase-like_dom_sf"/>
</dbReference>
<proteinExistence type="predicted"/>
<dbReference type="Gene3D" id="1.25.40.10">
    <property type="entry name" value="Tetratricopeptide repeat domain"/>
    <property type="match status" value="2"/>
</dbReference>
<evidence type="ECO:0000259" key="7">
    <source>
        <dbReference type="PROSITE" id="PS50011"/>
    </source>
</evidence>
<name>A0ABT5DTK5_9BACT</name>
<dbReference type="SUPFAM" id="SSF56112">
    <property type="entry name" value="Protein kinase-like (PK-like)"/>
    <property type="match status" value="1"/>
</dbReference>
<dbReference type="CDD" id="cd14014">
    <property type="entry name" value="STKc_PknB_like"/>
    <property type="match status" value="1"/>
</dbReference>
<evidence type="ECO:0000256" key="2">
    <source>
        <dbReference type="ARBA" id="ARBA00022741"/>
    </source>
</evidence>
<protein>
    <submittedName>
        <fullName evidence="9">Tetratricopeptide repeat protein</fullName>
    </submittedName>
</protein>
<gene>
    <name evidence="9" type="ORF">POL25_05805</name>
</gene>
<comment type="caution">
    <text evidence="9">The sequence shown here is derived from an EMBL/GenBank/DDBJ whole genome shotgun (WGS) entry which is preliminary data.</text>
</comment>
<feature type="domain" description="Protein kinase" evidence="7">
    <location>
        <begin position="43"/>
        <end position="380"/>
    </location>
</feature>
<feature type="binding site" evidence="5">
    <location>
        <position position="72"/>
    </location>
    <ligand>
        <name>ATP</name>
        <dbReference type="ChEBI" id="CHEBI:30616"/>
    </ligand>
</feature>
<dbReference type="SMART" id="SM00028">
    <property type="entry name" value="TPR"/>
    <property type="match status" value="4"/>
</dbReference>
<feature type="domain" description="ASD1" evidence="8">
    <location>
        <begin position="822"/>
        <end position="935"/>
    </location>
</feature>
<dbReference type="InterPro" id="IPR000719">
    <property type="entry name" value="Prot_kinase_dom"/>
</dbReference>
<dbReference type="PROSITE" id="PS50011">
    <property type="entry name" value="PROTEIN_KINASE_DOM"/>
    <property type="match status" value="1"/>
</dbReference>
<dbReference type="PROSITE" id="PS00108">
    <property type="entry name" value="PROTEIN_KINASE_ST"/>
    <property type="match status" value="1"/>
</dbReference>
<dbReference type="RefSeq" id="WP_272084838.1">
    <property type="nucleotide sequence ID" value="NZ_JAQNDL010000001.1"/>
</dbReference>
<dbReference type="InterPro" id="IPR017441">
    <property type="entry name" value="Protein_kinase_ATP_BS"/>
</dbReference>
<dbReference type="Proteomes" id="UP001221686">
    <property type="component" value="Unassembled WGS sequence"/>
</dbReference>
<dbReference type="PROSITE" id="PS51306">
    <property type="entry name" value="ASD1"/>
    <property type="match status" value="1"/>
</dbReference>
<evidence type="ECO:0000256" key="1">
    <source>
        <dbReference type="ARBA" id="ARBA00022679"/>
    </source>
</evidence>
<dbReference type="Pfam" id="PF00069">
    <property type="entry name" value="Pkinase"/>
    <property type="match status" value="1"/>
</dbReference>
<keyword evidence="3" id="KW-0418">Kinase</keyword>
<evidence type="ECO:0000256" key="6">
    <source>
        <dbReference type="SAM" id="MobiDB-lite"/>
    </source>
</evidence>
<sequence>MEDRAYASTLALTRTAVADDRPVAATHDIVDAPLERGQLLGRYIILEPLGAGGMGVVYAAFDPGLDRKVALKLLGRPEGAGADDSHGPGARLRREAKALARLAHPNVVGVHDAGEVDGRVYVAMEFVPGVTLRSYLAERKLPWRDVLALFIAAGRGLQAAHAAGLVHRDFKPDNVLVGEDGRVRVLDFGLARASESEGPCPEGHASKDTLDTPPPWASGLRERLPEVTGLRERADASGLRDRLSDISSLREHLAEASGAHLDLGSLVSVDSRLTRVGALVGTPAYMAPEQFMGLPTSPRSDQFSFCVALWEAIHGMHPFGEGGAMALLQSISRGKLRAVPRDRRTPAWLPRALARGLSVDPRARWPDVGALLDALERRALRSRRVRATGAAGLALGLLLGAGVWGYARSGGEDGVCRGGAAALAGAWDPGRRAQVHAALLATGRAHARATADRVVASLDAWAATWLAGHADACRATHVLQLQSSELLALRMTCLDERRRELAALTDLLVRTGPQVVDRAVQAAAALTPVQRCADPAALTGPAALPTDPAALAQLHAARQQLADAKALFDAGRLPDGLARAEEAAAAAAGLDHPPLTAEAAYVLGLLQNRTRDPRAAEATLTRAALAAVAARLDELAARAMVELIACVGVHQTATDEALRWSELAGAMVQRLGPEGHVLEAKRLGHTGIVRQIRGEFVAARELHEGALALLDRPDEPDPPALIGTLSNLGNTLAELGLRADAEAHHRRAVALAEQFFGPEHPQTANVTGNFAAVLGDSGRDDEATALHARTLAIKERTLGPDHLSVAATLRNIAQIRLRQQSLGEVQAILRRALAIRERTLGPNHPEVADLLHDLGEVARRERRFAAAQALLRRALAIAEPSGDAHPLVQPLLLALGRTALDAGDPAAAREPLRRALAAEPKDHAPARPEVSARLRLALAEALWPDPAARAEARARVEEAQALLGDGFTPLRQELDTWLSGHVL</sequence>
<evidence type="ECO:0000259" key="8">
    <source>
        <dbReference type="PROSITE" id="PS51306"/>
    </source>
</evidence>
<reference evidence="9 10" key="1">
    <citation type="submission" date="2022-11" db="EMBL/GenBank/DDBJ databases">
        <title>Minimal conservation of predation-associated metabolite biosynthetic gene clusters underscores biosynthetic potential of Myxococcota including descriptions for ten novel species: Archangium lansinium sp. nov., Myxococcus landrumus sp. nov., Nannocystis bai.</title>
        <authorList>
            <person name="Ahearne A."/>
            <person name="Stevens C."/>
            <person name="Dowd S."/>
        </authorList>
    </citation>
    <scope>NUCLEOTIDE SEQUENCE [LARGE SCALE GENOMIC DNA]</scope>
    <source>
        <strain evidence="9 10">BB15-2</strain>
    </source>
</reference>
<feature type="region of interest" description="Disordered" evidence="6">
    <location>
        <begin position="194"/>
        <end position="218"/>
    </location>
</feature>
<accession>A0ABT5DTK5</accession>
<keyword evidence="1" id="KW-0808">Transferase</keyword>
<evidence type="ECO:0000256" key="4">
    <source>
        <dbReference type="ARBA" id="ARBA00022840"/>
    </source>
</evidence>
<evidence type="ECO:0000313" key="10">
    <source>
        <dbReference type="Proteomes" id="UP001221686"/>
    </source>
</evidence>
<evidence type="ECO:0000256" key="3">
    <source>
        <dbReference type="ARBA" id="ARBA00022777"/>
    </source>
</evidence>
<dbReference type="InterPro" id="IPR008271">
    <property type="entry name" value="Ser/Thr_kinase_AS"/>
</dbReference>
<keyword evidence="2 5" id="KW-0547">Nucleotide-binding</keyword>
<evidence type="ECO:0000256" key="5">
    <source>
        <dbReference type="PROSITE-ProRule" id="PRU10141"/>
    </source>
</evidence>
<organism evidence="9 10">
    <name type="scientific">Nannocystis bainbridge</name>
    <dbReference type="NCBI Taxonomy" id="2995303"/>
    <lineage>
        <taxon>Bacteria</taxon>
        <taxon>Pseudomonadati</taxon>
        <taxon>Myxococcota</taxon>
        <taxon>Polyangia</taxon>
        <taxon>Nannocystales</taxon>
        <taxon>Nannocystaceae</taxon>
        <taxon>Nannocystis</taxon>
    </lineage>
</organism>
<dbReference type="PROSITE" id="PS00107">
    <property type="entry name" value="PROTEIN_KINASE_ATP"/>
    <property type="match status" value="1"/>
</dbReference>
<dbReference type="InterPro" id="IPR011990">
    <property type="entry name" value="TPR-like_helical_dom_sf"/>
</dbReference>
<keyword evidence="4 5" id="KW-0067">ATP-binding</keyword>
<keyword evidence="10" id="KW-1185">Reference proteome</keyword>
<dbReference type="EMBL" id="JAQNDL010000001">
    <property type="protein sequence ID" value="MDC0716394.1"/>
    <property type="molecule type" value="Genomic_DNA"/>
</dbReference>
<dbReference type="Gene3D" id="1.10.510.10">
    <property type="entry name" value="Transferase(Phosphotransferase) domain 1"/>
    <property type="match status" value="1"/>
</dbReference>
<dbReference type="InterPro" id="IPR019734">
    <property type="entry name" value="TPR_rpt"/>
</dbReference>
<dbReference type="InterPro" id="IPR014800">
    <property type="entry name" value="ASD1_dom"/>
</dbReference>